<evidence type="ECO:0000256" key="4">
    <source>
        <dbReference type="ARBA" id="ARBA00012568"/>
    </source>
</evidence>
<sequence>MSRSLYPKILPYQQEWLSVDDEHQLYIEQSGNVNGTPVMYLHGGPGAGCSENYRRYFDPEKYRIILFDQRGCGRSIPSPSLNNNDLPALVQDIERIRQHLGIDKMLLCGGSWGATLALAYGIAHPSKVLAFILRGIFLGTQAELDWLYRPDGAAKFFPEYYQDFLSILSEQEQLDPLRSYQNHLSSANELAVTAASKAWYLWELRLSSIEHQHIDKNHITDQHQALCMAKISAHFFANASELTANYLLDQISRVTHLPAIILHGRYDMICQLYVAYQLTKRWQNARLQILPCAGHSGFESQTIDAFCKAADTMAAFLDEQKQ</sequence>
<protein>
    <recommendedName>
        <fullName evidence="5 11">Proline iminopeptidase</fullName>
        <shortName evidence="11">PIP</shortName>
        <ecNumber evidence="4 11">3.4.11.5</ecNumber>
    </recommendedName>
    <alternativeName>
        <fullName evidence="10 11">Prolyl aminopeptidase</fullName>
    </alternativeName>
</protein>
<keyword evidence="8 11" id="KW-0645">Protease</keyword>
<dbReference type="Gene3D" id="3.40.50.1820">
    <property type="entry name" value="alpha/beta hydrolase"/>
    <property type="match status" value="1"/>
</dbReference>
<evidence type="ECO:0000256" key="10">
    <source>
        <dbReference type="ARBA" id="ARBA00029605"/>
    </source>
</evidence>
<dbReference type="EC" id="3.4.11.5" evidence="4 11"/>
<gene>
    <name evidence="15" type="primary">pip</name>
    <name evidence="15" type="ORF">DXX93_00985</name>
</gene>
<evidence type="ECO:0000256" key="2">
    <source>
        <dbReference type="ARBA" id="ARBA00004496"/>
    </source>
</evidence>
<dbReference type="Proteomes" id="UP000256478">
    <property type="component" value="Unassembled WGS sequence"/>
</dbReference>
<evidence type="ECO:0000256" key="5">
    <source>
        <dbReference type="ARBA" id="ARBA00021843"/>
    </source>
</evidence>
<dbReference type="GO" id="GO:0004177">
    <property type="term" value="F:aminopeptidase activity"/>
    <property type="evidence" value="ECO:0007669"/>
    <property type="project" value="UniProtKB-UniRule"/>
</dbReference>
<evidence type="ECO:0000256" key="3">
    <source>
        <dbReference type="ARBA" id="ARBA00010088"/>
    </source>
</evidence>
<comment type="subcellular location">
    <subcellularLocation>
        <location evidence="2 11">Cytoplasm</location>
    </subcellularLocation>
</comment>
<dbReference type="GO" id="GO:0005737">
    <property type="term" value="C:cytoplasm"/>
    <property type="evidence" value="ECO:0007669"/>
    <property type="project" value="UniProtKB-SubCell"/>
</dbReference>
<accession>A0A3E0TXR4</accession>
<dbReference type="InterPro" id="IPR002410">
    <property type="entry name" value="Peptidase_S33"/>
</dbReference>
<dbReference type="InterPro" id="IPR000073">
    <property type="entry name" value="AB_hydrolase_1"/>
</dbReference>
<evidence type="ECO:0000259" key="14">
    <source>
        <dbReference type="Pfam" id="PF00561"/>
    </source>
</evidence>
<dbReference type="PANTHER" id="PTHR43722">
    <property type="entry name" value="PROLINE IMINOPEPTIDASE"/>
    <property type="match status" value="1"/>
</dbReference>
<comment type="caution">
    <text evidence="15">The sequence shown here is derived from an EMBL/GenBank/DDBJ whole genome shotgun (WGS) entry which is preliminary data.</text>
</comment>
<dbReference type="SUPFAM" id="SSF53474">
    <property type="entry name" value="alpha/beta-Hydrolases"/>
    <property type="match status" value="1"/>
</dbReference>
<evidence type="ECO:0000256" key="1">
    <source>
        <dbReference type="ARBA" id="ARBA00001585"/>
    </source>
</evidence>
<evidence type="ECO:0000256" key="8">
    <source>
        <dbReference type="ARBA" id="ARBA00022670"/>
    </source>
</evidence>
<evidence type="ECO:0000256" key="11">
    <source>
        <dbReference type="PIRNR" id="PIRNR006431"/>
    </source>
</evidence>
<dbReference type="Pfam" id="PF00561">
    <property type="entry name" value="Abhydrolase_1"/>
    <property type="match status" value="1"/>
</dbReference>
<keyword evidence="6 11" id="KW-0031">Aminopeptidase</keyword>
<comment type="similarity">
    <text evidence="3 11 13">Belongs to the peptidase S33 family.</text>
</comment>
<comment type="catalytic activity">
    <reaction evidence="1 11 13">
        <text>Release of N-terminal proline from a peptide.</text>
        <dbReference type="EC" id="3.4.11.5"/>
    </reaction>
</comment>
<dbReference type="InterPro" id="IPR005944">
    <property type="entry name" value="Pro_iminopeptidase"/>
</dbReference>
<evidence type="ECO:0000256" key="6">
    <source>
        <dbReference type="ARBA" id="ARBA00022438"/>
    </source>
</evidence>
<evidence type="ECO:0000256" key="12">
    <source>
        <dbReference type="PIRSR" id="PIRSR006431-1"/>
    </source>
</evidence>
<dbReference type="GO" id="GO:0006508">
    <property type="term" value="P:proteolysis"/>
    <property type="evidence" value="ECO:0007669"/>
    <property type="project" value="UniProtKB-KW"/>
</dbReference>
<feature type="active site" description="Nucleophile" evidence="12">
    <location>
        <position position="111"/>
    </location>
</feature>
<name>A0A3E0TXR4_9GAMM</name>
<dbReference type="PIRSF" id="PIRSF006431">
    <property type="entry name" value="Pept_S33"/>
    <property type="match status" value="1"/>
</dbReference>
<dbReference type="NCBIfam" id="TIGR01249">
    <property type="entry name" value="pro_imino_pep_1"/>
    <property type="match status" value="1"/>
</dbReference>
<dbReference type="PRINTS" id="PR00793">
    <property type="entry name" value="PROAMNOPTASE"/>
</dbReference>
<evidence type="ECO:0000256" key="13">
    <source>
        <dbReference type="RuleBase" id="RU003421"/>
    </source>
</evidence>
<proteinExistence type="inferred from homology"/>
<keyword evidence="9 11" id="KW-0378">Hydrolase</keyword>
<feature type="domain" description="AB hydrolase-1" evidence="14">
    <location>
        <begin position="37"/>
        <end position="299"/>
    </location>
</feature>
<dbReference type="PANTHER" id="PTHR43722:SF1">
    <property type="entry name" value="PROLINE IMINOPEPTIDASE"/>
    <property type="match status" value="1"/>
</dbReference>
<evidence type="ECO:0000256" key="9">
    <source>
        <dbReference type="ARBA" id="ARBA00022801"/>
    </source>
</evidence>
<reference evidence="15 16" key="1">
    <citation type="submission" date="2018-08" db="EMBL/GenBank/DDBJ databases">
        <title>Thalassotalea euphylliae genome.</title>
        <authorList>
            <person name="Summers S."/>
            <person name="Rice S.A."/>
            <person name="Freckelton M.L."/>
            <person name="Nedved B.T."/>
            <person name="Hadfield M.G."/>
        </authorList>
    </citation>
    <scope>NUCLEOTIDE SEQUENCE [LARGE SCALE GENOMIC DNA]</scope>
    <source>
        <strain evidence="15 16">H1</strain>
    </source>
</reference>
<dbReference type="EMBL" id="QUOU01000001">
    <property type="protein sequence ID" value="REL28755.1"/>
    <property type="molecule type" value="Genomic_DNA"/>
</dbReference>
<feature type="active site" evidence="12">
    <location>
        <position position="267"/>
    </location>
</feature>
<organism evidence="15 16">
    <name type="scientific">Thalassotalea euphylliae</name>
    <dbReference type="NCBI Taxonomy" id="1655234"/>
    <lineage>
        <taxon>Bacteria</taxon>
        <taxon>Pseudomonadati</taxon>
        <taxon>Pseudomonadota</taxon>
        <taxon>Gammaproteobacteria</taxon>
        <taxon>Alteromonadales</taxon>
        <taxon>Colwelliaceae</taxon>
        <taxon>Thalassotalea</taxon>
    </lineage>
</organism>
<evidence type="ECO:0000313" key="16">
    <source>
        <dbReference type="Proteomes" id="UP000256478"/>
    </source>
</evidence>
<evidence type="ECO:0000256" key="7">
    <source>
        <dbReference type="ARBA" id="ARBA00022490"/>
    </source>
</evidence>
<evidence type="ECO:0000313" key="15">
    <source>
        <dbReference type="EMBL" id="REL28755.1"/>
    </source>
</evidence>
<dbReference type="InterPro" id="IPR029058">
    <property type="entry name" value="AB_hydrolase_fold"/>
</dbReference>
<dbReference type="AlphaFoldDB" id="A0A3E0TXR4"/>
<dbReference type="OrthoDB" id="9796770at2"/>
<keyword evidence="7 11" id="KW-0963">Cytoplasm</keyword>
<feature type="active site" description="Proton donor" evidence="12">
    <location>
        <position position="295"/>
    </location>
</feature>